<protein>
    <recommendedName>
        <fullName evidence="3">Toprim domain-containing protein</fullName>
    </recommendedName>
</protein>
<organism evidence="1 2">
    <name type="scientific">Chamaesiphon minutus (strain ATCC 27169 / PCC 6605)</name>
    <dbReference type="NCBI Taxonomy" id="1173020"/>
    <lineage>
        <taxon>Bacteria</taxon>
        <taxon>Bacillati</taxon>
        <taxon>Cyanobacteriota</taxon>
        <taxon>Cyanophyceae</taxon>
        <taxon>Gomontiellales</taxon>
        <taxon>Chamaesiphonaceae</taxon>
        <taxon>Chamaesiphon</taxon>
    </lineage>
</organism>
<geneLocation type="plasmid" evidence="1 2">
    <name>pCHA6605.01</name>
</geneLocation>
<evidence type="ECO:0000313" key="2">
    <source>
        <dbReference type="Proteomes" id="UP000010366"/>
    </source>
</evidence>
<keyword evidence="2" id="KW-1185">Reference proteome</keyword>
<dbReference type="OrthoDB" id="472901at2"/>
<dbReference type="RefSeq" id="WP_015328988.1">
    <property type="nucleotide sequence ID" value="NC_020053.1"/>
</dbReference>
<name>K9UQZ2_CHAP6</name>
<evidence type="ECO:0008006" key="3">
    <source>
        <dbReference type="Google" id="ProtNLM"/>
    </source>
</evidence>
<reference evidence="1 2" key="1">
    <citation type="submission" date="2012-05" db="EMBL/GenBank/DDBJ databases">
        <title>Noncontiguous Finished plasmid 1 of genome of Chamaesiphon sp. PCC 6605.</title>
        <authorList>
            <consortium name="US DOE Joint Genome Institute"/>
            <person name="Gugger M."/>
            <person name="Coursin T."/>
            <person name="Rippka R."/>
            <person name="Tandeau De Marsac N."/>
            <person name="Huntemann M."/>
            <person name="Wei C.-L."/>
            <person name="Han J."/>
            <person name="Detter J.C."/>
            <person name="Han C."/>
            <person name="Tapia R."/>
            <person name="Chen A."/>
            <person name="Kyrpides N."/>
            <person name="Mavromatis K."/>
            <person name="Markowitz V."/>
            <person name="Szeto E."/>
            <person name="Ivanova N."/>
            <person name="Pagani I."/>
            <person name="Pati A."/>
            <person name="Goodwin L."/>
            <person name="Nordberg H.P."/>
            <person name="Cantor M.N."/>
            <person name="Hua S.X."/>
            <person name="Woyke T."/>
            <person name="Kerfeld C.A."/>
        </authorList>
    </citation>
    <scope>NUCLEOTIDE SEQUENCE [LARGE SCALE GENOMIC DNA]</scope>
    <source>
        <strain evidence="2">ATCC 27169 / PCC 6605</strain>
        <plasmid evidence="2">Plasmid pCHA6605.01</plasmid>
    </source>
</reference>
<dbReference type="eggNOG" id="COG3378">
    <property type="taxonomic scope" value="Bacteria"/>
</dbReference>
<dbReference type="Proteomes" id="UP000010366">
    <property type="component" value="Plasmid pCHA6605.01"/>
</dbReference>
<dbReference type="KEGG" id="cmp:Cha6605_6277"/>
<gene>
    <name evidence="1" type="ORF">Cha6605_6277</name>
</gene>
<evidence type="ECO:0000313" key="1">
    <source>
        <dbReference type="EMBL" id="AFY97103.1"/>
    </source>
</evidence>
<dbReference type="AlphaFoldDB" id="K9UQZ2"/>
<dbReference type="EMBL" id="CP003601">
    <property type="protein sequence ID" value="AFY97103.1"/>
    <property type="molecule type" value="Genomic_DNA"/>
</dbReference>
<accession>K9UQZ2</accession>
<proteinExistence type="predicted"/>
<keyword evidence="1" id="KW-0614">Plasmid</keyword>
<dbReference type="HOGENOM" id="CLU_958760_0_0_3"/>
<sequence>MPQPVVLADYKDALTPYRSYRERYYCPVCNGHNLTFSPTGAWMCWNEPTREHRVEIMARLVPNFKQFASRVKSEPCPVIIPRIHPARLHFPLIKDEHLAETIPQRGRYANGRRTVYWYSAKQRVVRIDYRTDKVIFPQSFNGKEWLDGAGSNPWTPYGLSRLLPYPGNINLILVVEGQKSVEIAHSRGIPAFCLEAGDYSNRTAFDKLRVVKERLGRVLLVVLPDYDLAGTYKAERIVHTARYFSLPTLLLDPLQIESNLKVADDIEQMPSLDADRLLTIVKRMLSPPKQ</sequence>